<name>G8DUB6_STRSU</name>
<proteinExistence type="predicted"/>
<reference evidence="4" key="2">
    <citation type="journal article" date="2013" name="Appl. Environ. Microbiol.">
        <title>Genetic analysis of capsular polysaccharide synthesis gene clusters from all serotypes of Streptococcus suis: potential mechanisms for generation of capsular variation.</title>
        <authorList>
            <person name="Okura M."/>
            <person name="Takamatsu D."/>
            <person name="Maruyama F."/>
            <person name="Nozawa T."/>
            <person name="Nakagawa I."/>
            <person name="Osaki M."/>
            <person name="Sekizaki T."/>
            <person name="Gottschalk M."/>
            <person name="Kumagai Y."/>
            <person name="Hamada S."/>
        </authorList>
    </citation>
    <scope>NUCLEOTIDE SEQUENCE</scope>
    <source>
        <strain evidence="4">89-3576-3</strain>
    </source>
</reference>
<dbReference type="InterPro" id="IPR050194">
    <property type="entry name" value="Glycosyltransferase_grp1"/>
</dbReference>
<evidence type="ECO:0000259" key="1">
    <source>
        <dbReference type="Pfam" id="PF00534"/>
    </source>
</evidence>
<sequence length="365" mass="42062">MEPKKILIIGLTERIGGVETFIYNTTRFSDKSKYRYEYLIHGTEAPIYEEELTNFYGENPFHYVGHFKKKTISTFIQLAKFYAKNKNHFDYIHLQTGAASELSYVFPFSSIYKIPLISHSHNGNGYSPFLNMLFKGLLNLCTSKRLSCSDEATKWLFGKKYIGRTRIINNGIDIDRFTFNQEKRSIIRNQYNISDEDFVIGHIGRFSEQKNHKKILSIFNKVKQSNPNAKLLLVGTGELQDEIKGRLPKSLGDSVIFAGKQEETEAYYSAFDVFLMPSLYEGLPIVGIEAQSMGLPCFFSDTIDSQISLTDNAFIVDLDASDDYWAEKILSTKINKDRMQYPKEINRKSFSIQKTIKDLEEIYEV</sequence>
<accession>G8DUB6</accession>
<dbReference type="AlphaFoldDB" id="G8DUB6"/>
<dbReference type="EMBL" id="JF273656">
    <property type="protein sequence ID" value="AEH57617.1"/>
    <property type="molecule type" value="Genomic_DNA"/>
</dbReference>
<dbReference type="Pfam" id="PF13439">
    <property type="entry name" value="Glyco_transf_4"/>
    <property type="match status" value="1"/>
</dbReference>
<evidence type="ECO:0000313" key="4">
    <source>
        <dbReference type="EMBL" id="FAA01091.1"/>
    </source>
</evidence>
<feature type="domain" description="Glycosyl transferase family 1" evidence="1">
    <location>
        <begin position="185"/>
        <end position="348"/>
    </location>
</feature>
<dbReference type="InterPro" id="IPR001296">
    <property type="entry name" value="Glyco_trans_1"/>
</dbReference>
<dbReference type="PANTHER" id="PTHR45947">
    <property type="entry name" value="SULFOQUINOVOSYL TRANSFERASE SQD2"/>
    <property type="match status" value="1"/>
</dbReference>
<protein>
    <submittedName>
        <fullName evidence="3">Cps25I</fullName>
    </submittedName>
    <submittedName>
        <fullName evidence="4">Glycosyltransferase</fullName>
    </submittedName>
</protein>
<evidence type="ECO:0000313" key="3">
    <source>
        <dbReference type="EMBL" id="AEH57617.1"/>
    </source>
</evidence>
<dbReference type="EMBL" id="BR001011">
    <property type="protein sequence ID" value="FAA01091.1"/>
    <property type="molecule type" value="Genomic_DNA"/>
</dbReference>
<dbReference type="PANTHER" id="PTHR45947:SF3">
    <property type="entry name" value="SULFOQUINOVOSYL TRANSFERASE SQD2"/>
    <property type="match status" value="1"/>
</dbReference>
<dbReference type="Pfam" id="PF00534">
    <property type="entry name" value="Glycos_transf_1"/>
    <property type="match status" value="1"/>
</dbReference>
<dbReference type="RefSeq" id="WP_024395932.1">
    <property type="nucleotide sequence ID" value="NZ_CEDO01000103.1"/>
</dbReference>
<evidence type="ECO:0000259" key="2">
    <source>
        <dbReference type="Pfam" id="PF13439"/>
    </source>
</evidence>
<gene>
    <name evidence="3" type="primary">cps25I</name>
</gene>
<feature type="domain" description="Glycosyltransferase subfamily 4-like N-terminal" evidence="2">
    <location>
        <begin position="15"/>
        <end position="176"/>
    </location>
</feature>
<reference evidence="3" key="1">
    <citation type="journal article" date="2011" name="FEMS Microbiol. Lett.">
        <title>Genetic analysis of the capsular polysaccharide synthesis locus in 15 Streptococcus suis serotypes.</title>
        <authorList>
            <person name="Wang K."/>
            <person name="Fan W."/>
            <person name="Cai L."/>
            <person name="Huang B."/>
            <person name="Lu C."/>
        </authorList>
    </citation>
    <scope>NUCLEOTIDE SEQUENCE</scope>
    <source>
        <strain evidence="3">89-3576-3</strain>
    </source>
</reference>
<dbReference type="SUPFAM" id="SSF53756">
    <property type="entry name" value="UDP-Glycosyltransferase/glycogen phosphorylase"/>
    <property type="match status" value="1"/>
</dbReference>
<dbReference type="InterPro" id="IPR028098">
    <property type="entry name" value="Glyco_trans_4-like_N"/>
</dbReference>
<dbReference type="GO" id="GO:0016757">
    <property type="term" value="F:glycosyltransferase activity"/>
    <property type="evidence" value="ECO:0007669"/>
    <property type="project" value="InterPro"/>
</dbReference>
<keyword evidence="4" id="KW-0808">Transferase</keyword>
<dbReference type="Gene3D" id="3.40.50.2000">
    <property type="entry name" value="Glycogen Phosphorylase B"/>
    <property type="match status" value="2"/>
</dbReference>
<organism evidence="3">
    <name type="scientific">Streptococcus suis</name>
    <dbReference type="NCBI Taxonomy" id="1307"/>
    <lineage>
        <taxon>Bacteria</taxon>
        <taxon>Bacillati</taxon>
        <taxon>Bacillota</taxon>
        <taxon>Bacilli</taxon>
        <taxon>Lactobacillales</taxon>
        <taxon>Streptococcaceae</taxon>
        <taxon>Streptococcus</taxon>
    </lineage>
</organism>